<dbReference type="EMBL" id="MU393479">
    <property type="protein sequence ID" value="KAI4864891.1"/>
    <property type="molecule type" value="Genomic_DNA"/>
</dbReference>
<comment type="caution">
    <text evidence="1">The sequence shown here is derived from an EMBL/GenBank/DDBJ whole genome shotgun (WGS) entry which is preliminary data.</text>
</comment>
<reference evidence="1 2" key="1">
    <citation type="journal article" date="2022" name="New Phytol.">
        <title>Ecological generalism drives hyperdiversity of secondary metabolite gene clusters in xylarialean endophytes.</title>
        <authorList>
            <person name="Franco M.E.E."/>
            <person name="Wisecaver J.H."/>
            <person name="Arnold A.E."/>
            <person name="Ju Y.M."/>
            <person name="Slot J.C."/>
            <person name="Ahrendt S."/>
            <person name="Moore L.P."/>
            <person name="Eastman K.E."/>
            <person name="Scott K."/>
            <person name="Konkel Z."/>
            <person name="Mondo S.J."/>
            <person name="Kuo A."/>
            <person name="Hayes R.D."/>
            <person name="Haridas S."/>
            <person name="Andreopoulos B."/>
            <person name="Riley R."/>
            <person name="LaButti K."/>
            <person name="Pangilinan J."/>
            <person name="Lipzen A."/>
            <person name="Amirebrahimi M."/>
            <person name="Yan J."/>
            <person name="Adam C."/>
            <person name="Keymanesh K."/>
            <person name="Ng V."/>
            <person name="Louie K."/>
            <person name="Northen T."/>
            <person name="Drula E."/>
            <person name="Henrissat B."/>
            <person name="Hsieh H.M."/>
            <person name="Youens-Clark K."/>
            <person name="Lutzoni F."/>
            <person name="Miadlikowska J."/>
            <person name="Eastwood D.C."/>
            <person name="Hamelin R.C."/>
            <person name="Grigoriev I.V."/>
            <person name="U'Ren J.M."/>
        </authorList>
    </citation>
    <scope>NUCLEOTIDE SEQUENCE [LARGE SCALE GENOMIC DNA]</scope>
    <source>
        <strain evidence="1 2">CBS 119005</strain>
    </source>
</reference>
<name>A0ACB9YZI6_9PEZI</name>
<sequence>MENPLEDDVAMAWTRVPTSREWTADDLVRLQESSKIIGIPLSSLIFFAETCYEKANPQVPKAALYTPKELTGDELVTLQQAAQLMSTTPSHLLSFAKSAIQQISFHSLHSSKVQDAGFPGHGPSLLDTNSIISQEVGFAGRVGDSGLALGSEALAFDMQHPLYAVDDPFPMSDVIPYMPDSLHASGSNMAVSSNYFPAVPMNETAWHGSSLPPFSNPAPLELYSGSTTDIDHTTSFVRPLDYFLLGASEAPEIDDHTTNSGAGQGSGFPSHMDFGTVPDPVVASQNAVQDLVSIPQTSQETQRSPIGGTRSHDQGRLIVPSYSSRRAEKMPLRLNGPGRPTGVSKATAIVQGTINSRGRKNVSVRPSLVPCIRCSTSDKKCELFEGSNECIQCQSQTYSLASLPCLYFQITDILLFRTTTDPTSQKAYTVLTLDCNIADAVYSVLRIESCPIINFQITQGSGTVLQLSACRFDSTSIKETSSPRVKALYTHTYALADLDHAKIQIRDFILRSVVPYIKANVTSRDRITSTIFTAVCHRVRLKLAHHGFLSDVLCLWTAARTIEGGWHFVDPQPLGLNSVNGDTVRLRTAPFLDYQVSAILVQDILLPLRERVLGQLNKLTTSNTSENWFTLFLANFVLLHSYSLLIKQQRAFARQRNSPYRYNMMSLIKGIHLGARTLLAYFHNICKGQRLFEVDWIQEKSTKTIQGIAQLSHDEIDLLITLSTEVRGRVSQLEDLMHTDEYESDLWFTGQLFIPDWRPPKTIEDPQISR</sequence>
<organism evidence="1 2">
    <name type="scientific">Hypoxylon rubiginosum</name>
    <dbReference type="NCBI Taxonomy" id="110542"/>
    <lineage>
        <taxon>Eukaryota</taxon>
        <taxon>Fungi</taxon>
        <taxon>Dikarya</taxon>
        <taxon>Ascomycota</taxon>
        <taxon>Pezizomycotina</taxon>
        <taxon>Sordariomycetes</taxon>
        <taxon>Xylariomycetidae</taxon>
        <taxon>Xylariales</taxon>
        <taxon>Hypoxylaceae</taxon>
        <taxon>Hypoxylon</taxon>
    </lineage>
</organism>
<accession>A0ACB9YZI6</accession>
<dbReference type="Proteomes" id="UP001497700">
    <property type="component" value="Unassembled WGS sequence"/>
</dbReference>
<gene>
    <name evidence="1" type="ORF">F4820DRAFT_421991</name>
</gene>
<evidence type="ECO:0000313" key="2">
    <source>
        <dbReference type="Proteomes" id="UP001497700"/>
    </source>
</evidence>
<evidence type="ECO:0000313" key="1">
    <source>
        <dbReference type="EMBL" id="KAI4864891.1"/>
    </source>
</evidence>
<keyword evidence="2" id="KW-1185">Reference proteome</keyword>
<protein>
    <submittedName>
        <fullName evidence="1">Uncharacterized protein</fullName>
    </submittedName>
</protein>
<proteinExistence type="predicted"/>